<dbReference type="AlphaFoldDB" id="A0A8S1QLF7"/>
<proteinExistence type="predicted"/>
<dbReference type="EMBL" id="CAJJDN010000108">
    <property type="protein sequence ID" value="CAD8115335.1"/>
    <property type="molecule type" value="Genomic_DNA"/>
</dbReference>
<organism evidence="1 2">
    <name type="scientific">Paramecium sonneborni</name>
    <dbReference type="NCBI Taxonomy" id="65129"/>
    <lineage>
        <taxon>Eukaryota</taxon>
        <taxon>Sar</taxon>
        <taxon>Alveolata</taxon>
        <taxon>Ciliophora</taxon>
        <taxon>Intramacronucleata</taxon>
        <taxon>Oligohymenophorea</taxon>
        <taxon>Peniculida</taxon>
        <taxon>Parameciidae</taxon>
        <taxon>Paramecium</taxon>
    </lineage>
</organism>
<sequence>MRRSDSIADQIALEQKQIHVYQYQHNLQVSKLHNKFQYLICHYLKDQYLNIKYLYLTKTPFQIHLVKQRNGQNKYTNNDQSLIDINAQQLSILGQKLERKFNFKQQLQKNINQSKVMKELFKVFNEQKKLKINQIINSKKGLIQIQINQQKEVKKLYDKETIKKEIQKLLKKQIMQFIYQQYLQNILQQFMRNSESFLKSDGGLQQLTKMKNKQLKESQRIKGIIVTQDLISSRIILDEEIKNQQSFEDYKKQTIRKRKQKKLLEEPFNYRINPKNFRYKSNKSIYKYNDWENLQRKIIYFYRYIQKRAFQKRRERINLINKEQEFLGGK</sequence>
<keyword evidence="2" id="KW-1185">Reference proteome</keyword>
<comment type="caution">
    <text evidence="1">The sequence shown here is derived from an EMBL/GenBank/DDBJ whole genome shotgun (WGS) entry which is preliminary data.</text>
</comment>
<accession>A0A8S1QLF7</accession>
<reference evidence="1" key="1">
    <citation type="submission" date="2021-01" db="EMBL/GenBank/DDBJ databases">
        <authorList>
            <consortium name="Genoscope - CEA"/>
            <person name="William W."/>
        </authorList>
    </citation>
    <scope>NUCLEOTIDE SEQUENCE</scope>
</reference>
<evidence type="ECO:0000313" key="1">
    <source>
        <dbReference type="EMBL" id="CAD8115335.1"/>
    </source>
</evidence>
<evidence type="ECO:0000313" key="2">
    <source>
        <dbReference type="Proteomes" id="UP000692954"/>
    </source>
</evidence>
<name>A0A8S1QLF7_9CILI</name>
<dbReference type="Proteomes" id="UP000692954">
    <property type="component" value="Unassembled WGS sequence"/>
</dbReference>
<gene>
    <name evidence="1" type="ORF">PSON_ATCC_30995.1.T1080057</name>
</gene>
<protein>
    <submittedName>
        <fullName evidence="1">Uncharacterized protein</fullName>
    </submittedName>
</protein>